<dbReference type="AlphaFoldDB" id="A0A9Q0RM06"/>
<proteinExistence type="predicted"/>
<dbReference type="Proteomes" id="UP001142055">
    <property type="component" value="Chromosome 2"/>
</dbReference>
<feature type="transmembrane region" description="Helical" evidence="1">
    <location>
        <begin position="217"/>
        <end position="236"/>
    </location>
</feature>
<keyword evidence="1" id="KW-0472">Membrane</keyword>
<keyword evidence="3" id="KW-1185">Reference proteome</keyword>
<dbReference type="EMBL" id="JAPWDV010000002">
    <property type="protein sequence ID" value="KAJ6219010.1"/>
    <property type="molecule type" value="Genomic_DNA"/>
</dbReference>
<gene>
    <name evidence="2" type="ORF">RDWZM_004822</name>
</gene>
<protein>
    <submittedName>
        <fullName evidence="2">Uncharacterized protein</fullName>
    </submittedName>
</protein>
<keyword evidence="1" id="KW-0812">Transmembrane</keyword>
<feature type="transmembrane region" description="Helical" evidence="1">
    <location>
        <begin position="12"/>
        <end position="32"/>
    </location>
</feature>
<organism evidence="2 3">
    <name type="scientific">Blomia tropicalis</name>
    <name type="common">Mite</name>
    <dbReference type="NCBI Taxonomy" id="40697"/>
    <lineage>
        <taxon>Eukaryota</taxon>
        <taxon>Metazoa</taxon>
        <taxon>Ecdysozoa</taxon>
        <taxon>Arthropoda</taxon>
        <taxon>Chelicerata</taxon>
        <taxon>Arachnida</taxon>
        <taxon>Acari</taxon>
        <taxon>Acariformes</taxon>
        <taxon>Sarcoptiformes</taxon>
        <taxon>Astigmata</taxon>
        <taxon>Glycyphagoidea</taxon>
        <taxon>Echimyopodidae</taxon>
        <taxon>Blomia</taxon>
    </lineage>
</organism>
<comment type="caution">
    <text evidence="2">The sequence shown here is derived from an EMBL/GenBank/DDBJ whole genome shotgun (WGS) entry which is preliminary data.</text>
</comment>
<keyword evidence="1" id="KW-1133">Transmembrane helix</keyword>
<accession>A0A9Q0RM06</accession>
<evidence type="ECO:0000313" key="2">
    <source>
        <dbReference type="EMBL" id="KAJ6219010.1"/>
    </source>
</evidence>
<evidence type="ECO:0000256" key="1">
    <source>
        <dbReference type="SAM" id="Phobius"/>
    </source>
</evidence>
<name>A0A9Q0RM06_BLOTA</name>
<sequence length="336" mass="39788">MFNVKSDVTEQTIFKFNSVMPVLFGVAGIYFASRSICLEAWLTRFYPYLDKDGKQIAMKRRFQEQLYTYLEEANISHVYKSMDLSFFYFSKRLEPSIHSGYLSRFGVWFGLPIYLNYFFDNPNDEESDLNQFIEHFQLDRDRLSDLEVLDGEVKPMIEQLKSNLELSENGRRFLIYSLFHTASTPFDPFFHTISLALFPLGGYALAKRYSRNIPTQIGGIIFGYLISAATIVYMNFIQQRYGYWSTFKFESLTSEEGGRDEMVDKRIPREDLYNGGKEYLEKLKKLQMIIKKYQRTDIVNKKTPDNQNRLYSIDERLYDLERFAKSNDEIKFNYLF</sequence>
<evidence type="ECO:0000313" key="3">
    <source>
        <dbReference type="Proteomes" id="UP001142055"/>
    </source>
</evidence>
<reference evidence="2" key="1">
    <citation type="submission" date="2022-12" db="EMBL/GenBank/DDBJ databases">
        <title>Genome assemblies of Blomia tropicalis.</title>
        <authorList>
            <person name="Cui Y."/>
        </authorList>
    </citation>
    <scope>NUCLEOTIDE SEQUENCE</scope>
    <source>
        <tissue evidence="2">Adult mites</tissue>
    </source>
</reference>
<dbReference type="OMA" id="EEANISH"/>